<reference evidence="1 2" key="1">
    <citation type="journal article" date="2024" name="Int. J. Syst. Evol. Microbiol.">
        <title>Proposal of Lactobacillus amylovorus subsp. animalis subsp. nov. and an emended description of Lactobacillus amylovorus.</title>
        <authorList>
            <person name="Yamane K."/>
            <person name="Tanizawa Y."/>
            <person name="Kobayashi H."/>
            <person name="Kamizono T."/>
            <person name="Kojima Y."/>
            <person name="Takagi H."/>
            <person name="Tohno M."/>
        </authorList>
    </citation>
    <scope>NUCLEOTIDE SEQUENCE [LARGE SCALE GENOMIC DNA]</scope>
    <source>
        <strain evidence="1 2">TKL145</strain>
    </source>
</reference>
<evidence type="ECO:0000313" key="2">
    <source>
        <dbReference type="Proteomes" id="UP001437574"/>
    </source>
</evidence>
<comment type="caution">
    <text evidence="1">The sequence shown here is derived from an EMBL/GenBank/DDBJ whole genome shotgun (WGS) entry which is preliminary data.</text>
</comment>
<dbReference type="Gene3D" id="3.30.360.10">
    <property type="entry name" value="Dihydrodipicolinate Reductase, domain 2"/>
    <property type="match status" value="1"/>
</dbReference>
<organism evidence="1 2">
    <name type="scientific">Lactobacillus amylovorus subsp. animalium</name>
    <dbReference type="NCBI Taxonomy" id="3378536"/>
    <lineage>
        <taxon>Bacteria</taxon>
        <taxon>Bacillati</taxon>
        <taxon>Bacillota</taxon>
        <taxon>Bacilli</taxon>
        <taxon>Lactobacillales</taxon>
        <taxon>Lactobacillaceae</taxon>
        <taxon>Lactobacillus</taxon>
    </lineage>
</organism>
<dbReference type="AlphaFoldDB" id="A0ABC9VPU5"/>
<evidence type="ECO:0008006" key="3">
    <source>
        <dbReference type="Google" id="ProtNLM"/>
    </source>
</evidence>
<accession>A0ABC9VPU5</accession>
<reference evidence="2" key="2">
    <citation type="submission" date="2024-01" db="EMBL/GenBank/DDBJ databases">
        <title>Draft genome sequence of Lactobacillus amylovorus strain TKL145.</title>
        <authorList>
            <person name="Tohno M."/>
            <person name="Tanizawa Y."/>
        </authorList>
    </citation>
    <scope>NUCLEOTIDE SEQUENCE [LARGE SCALE GENOMIC DNA]</scope>
    <source>
        <strain evidence="2">TKL145</strain>
    </source>
</reference>
<protein>
    <recommendedName>
        <fullName evidence="3">Oxidoreductase</fullName>
    </recommendedName>
</protein>
<name>A0ABC9VPU5_LACAM</name>
<gene>
    <name evidence="1" type="ORF">LATKL145_15090</name>
</gene>
<proteinExistence type="predicted"/>
<evidence type="ECO:0000313" key="1">
    <source>
        <dbReference type="EMBL" id="GAA0043097.1"/>
    </source>
</evidence>
<dbReference type="EMBL" id="BAAAAK010000020">
    <property type="protein sequence ID" value="GAA0043097.1"/>
    <property type="molecule type" value="Genomic_DNA"/>
</dbReference>
<sequence length="90" mass="10378">MLPLLIEGDEGTIQVDGPANVMDSFDIFKDQDKTHIDEKVYPHRMYEEFRAFEKMIDDHDLVKDKEALDHSDQVMQVVQKAIDSAGLKLE</sequence>
<dbReference type="Proteomes" id="UP001437574">
    <property type="component" value="Unassembled WGS sequence"/>
</dbReference>